<organism evidence="2 3">
    <name type="scientific">Pseudalkalibacillus berkeleyi</name>
    <dbReference type="NCBI Taxonomy" id="1069813"/>
    <lineage>
        <taxon>Bacteria</taxon>
        <taxon>Bacillati</taxon>
        <taxon>Bacillota</taxon>
        <taxon>Bacilli</taxon>
        <taxon>Bacillales</taxon>
        <taxon>Fictibacillaceae</taxon>
        <taxon>Pseudalkalibacillus</taxon>
    </lineage>
</organism>
<gene>
    <name evidence="2" type="ORF">L2716_14095</name>
</gene>
<evidence type="ECO:0000313" key="3">
    <source>
        <dbReference type="Proteomes" id="UP001649381"/>
    </source>
</evidence>
<evidence type="ECO:0000256" key="1">
    <source>
        <dbReference type="SAM" id="Phobius"/>
    </source>
</evidence>
<comment type="caution">
    <text evidence="2">The sequence shown here is derived from an EMBL/GenBank/DDBJ whole genome shotgun (WGS) entry which is preliminary data.</text>
</comment>
<proteinExistence type="predicted"/>
<keyword evidence="1" id="KW-0812">Transmembrane</keyword>
<dbReference type="Proteomes" id="UP001649381">
    <property type="component" value="Unassembled WGS sequence"/>
</dbReference>
<reference evidence="2 3" key="1">
    <citation type="submission" date="2022-01" db="EMBL/GenBank/DDBJ databases">
        <title>Alkalihalobacillus sp. EGI L200015, a novel bacterium isolated from a salt lake sediment.</title>
        <authorList>
            <person name="Gao L."/>
            <person name="Fang B.-Z."/>
            <person name="Li W.-J."/>
        </authorList>
    </citation>
    <scope>NUCLEOTIDE SEQUENCE [LARGE SCALE GENOMIC DNA]</scope>
    <source>
        <strain evidence="2 3">KCTC 12718</strain>
    </source>
</reference>
<feature type="transmembrane region" description="Helical" evidence="1">
    <location>
        <begin position="6"/>
        <end position="25"/>
    </location>
</feature>
<keyword evidence="1" id="KW-0472">Membrane</keyword>
<sequence>MMIIGMLISSVLLFGIIYYGVRMGIDSSETSKYVKKIHDKLEKQDAKK</sequence>
<evidence type="ECO:0000313" key="2">
    <source>
        <dbReference type="EMBL" id="MCF6138865.1"/>
    </source>
</evidence>
<name>A0ABS9H597_9BACL</name>
<dbReference type="EMBL" id="JAKIJS010000001">
    <property type="protein sequence ID" value="MCF6138865.1"/>
    <property type="molecule type" value="Genomic_DNA"/>
</dbReference>
<protein>
    <submittedName>
        <fullName evidence="2">Uncharacterized protein</fullName>
    </submittedName>
</protein>
<keyword evidence="1" id="KW-1133">Transmembrane helix</keyword>
<dbReference type="RefSeq" id="WP_236337140.1">
    <property type="nucleotide sequence ID" value="NZ_JAKIJS010000001.1"/>
</dbReference>
<accession>A0ABS9H597</accession>
<keyword evidence="3" id="KW-1185">Reference proteome</keyword>